<dbReference type="Proteomes" id="UP000887580">
    <property type="component" value="Unplaced"/>
</dbReference>
<proteinExistence type="predicted"/>
<evidence type="ECO:0000313" key="1">
    <source>
        <dbReference type="Proteomes" id="UP000887580"/>
    </source>
</evidence>
<evidence type="ECO:0000313" key="2">
    <source>
        <dbReference type="WBParaSite" id="PS1159_v2.g333.t1"/>
    </source>
</evidence>
<sequence length="93" mass="10248">MTLTNFQITQILVIFTTLTGTAAVILTIFILCKMWCYSRENKISLIDTGCQCSDVPDSIEFARGIKMSSTLRSDSFARGNLKLSTLQSDSSNA</sequence>
<dbReference type="WBParaSite" id="PS1159_v2.g333.t1">
    <property type="protein sequence ID" value="PS1159_v2.g333.t1"/>
    <property type="gene ID" value="PS1159_v2.g333"/>
</dbReference>
<organism evidence="1 2">
    <name type="scientific">Panagrolaimus sp. PS1159</name>
    <dbReference type="NCBI Taxonomy" id="55785"/>
    <lineage>
        <taxon>Eukaryota</taxon>
        <taxon>Metazoa</taxon>
        <taxon>Ecdysozoa</taxon>
        <taxon>Nematoda</taxon>
        <taxon>Chromadorea</taxon>
        <taxon>Rhabditida</taxon>
        <taxon>Tylenchina</taxon>
        <taxon>Panagrolaimomorpha</taxon>
        <taxon>Panagrolaimoidea</taxon>
        <taxon>Panagrolaimidae</taxon>
        <taxon>Panagrolaimus</taxon>
    </lineage>
</organism>
<name>A0AC35GC02_9BILA</name>
<accession>A0AC35GC02</accession>
<reference evidence="2" key="1">
    <citation type="submission" date="2022-11" db="UniProtKB">
        <authorList>
            <consortium name="WormBaseParasite"/>
        </authorList>
    </citation>
    <scope>IDENTIFICATION</scope>
</reference>
<protein>
    <submittedName>
        <fullName evidence="2">ATP synthase F0 subunit 8</fullName>
    </submittedName>
</protein>